<sequence>MCSKESNKTKCKYHQVERTPLNYSQIQSDLNWLANQ</sequence>
<dbReference type="EMBL" id="GBRH01190608">
    <property type="protein sequence ID" value="JAE07288.1"/>
    <property type="molecule type" value="Transcribed_RNA"/>
</dbReference>
<dbReference type="AlphaFoldDB" id="A0A0A9FG89"/>
<evidence type="ECO:0000313" key="1">
    <source>
        <dbReference type="EMBL" id="JAE07288.1"/>
    </source>
</evidence>
<reference evidence="1" key="1">
    <citation type="submission" date="2014-09" db="EMBL/GenBank/DDBJ databases">
        <authorList>
            <person name="Magalhaes I.L.F."/>
            <person name="Oliveira U."/>
            <person name="Santos F.R."/>
            <person name="Vidigal T.H.D.A."/>
            <person name="Brescovit A.D."/>
            <person name="Santos A.J."/>
        </authorList>
    </citation>
    <scope>NUCLEOTIDE SEQUENCE</scope>
    <source>
        <tissue evidence="1">Shoot tissue taken approximately 20 cm above the soil surface</tissue>
    </source>
</reference>
<reference evidence="1" key="2">
    <citation type="journal article" date="2015" name="Data Brief">
        <title>Shoot transcriptome of the giant reed, Arundo donax.</title>
        <authorList>
            <person name="Barrero R.A."/>
            <person name="Guerrero F.D."/>
            <person name="Moolhuijzen P."/>
            <person name="Goolsby J.A."/>
            <person name="Tidwell J."/>
            <person name="Bellgard S.E."/>
            <person name="Bellgard M.I."/>
        </authorList>
    </citation>
    <scope>NUCLEOTIDE SEQUENCE</scope>
    <source>
        <tissue evidence="1">Shoot tissue taken approximately 20 cm above the soil surface</tissue>
    </source>
</reference>
<protein>
    <submittedName>
        <fullName evidence="1">Uncharacterized protein</fullName>
    </submittedName>
</protein>
<name>A0A0A9FG89_ARUDO</name>
<accession>A0A0A9FG89</accession>
<proteinExistence type="predicted"/>
<organism evidence="1">
    <name type="scientific">Arundo donax</name>
    <name type="common">Giant reed</name>
    <name type="synonym">Donax arundinaceus</name>
    <dbReference type="NCBI Taxonomy" id="35708"/>
    <lineage>
        <taxon>Eukaryota</taxon>
        <taxon>Viridiplantae</taxon>
        <taxon>Streptophyta</taxon>
        <taxon>Embryophyta</taxon>
        <taxon>Tracheophyta</taxon>
        <taxon>Spermatophyta</taxon>
        <taxon>Magnoliopsida</taxon>
        <taxon>Liliopsida</taxon>
        <taxon>Poales</taxon>
        <taxon>Poaceae</taxon>
        <taxon>PACMAD clade</taxon>
        <taxon>Arundinoideae</taxon>
        <taxon>Arundineae</taxon>
        <taxon>Arundo</taxon>
    </lineage>
</organism>